<feature type="domain" description="DUF1330" evidence="1">
    <location>
        <begin position="3"/>
        <end position="95"/>
    </location>
</feature>
<protein>
    <submittedName>
        <fullName evidence="2">DUF1330 domain-containing protein</fullName>
    </submittedName>
</protein>
<evidence type="ECO:0000313" key="3">
    <source>
        <dbReference type="Proteomes" id="UP000521868"/>
    </source>
</evidence>
<accession>A0A7X6I5M8</accession>
<evidence type="ECO:0000259" key="1">
    <source>
        <dbReference type="Pfam" id="PF07045"/>
    </source>
</evidence>
<sequence>MPSAYVIATVDVTDPVQYEEYKKLSTIAMKAGGAEVCIRGGKVEVLEGDWNPARFVMLKFPSVEAAHKFYDSPEYQAAKKAREGAADMRMLIVEGAA</sequence>
<keyword evidence="3" id="KW-1185">Reference proteome</keyword>
<comment type="caution">
    <text evidence="2">The sequence shown here is derived from an EMBL/GenBank/DDBJ whole genome shotgun (WGS) entry which is preliminary data.</text>
</comment>
<dbReference type="Pfam" id="PF07045">
    <property type="entry name" value="DUF1330"/>
    <property type="match status" value="1"/>
</dbReference>
<reference evidence="2 3" key="1">
    <citation type="journal article" date="2020" name="Nature">
        <title>Bacterial chemolithoautotrophy via manganese oxidation.</title>
        <authorList>
            <person name="Yu H."/>
            <person name="Leadbetter J.R."/>
        </authorList>
    </citation>
    <scope>NUCLEOTIDE SEQUENCE [LARGE SCALE GENOMIC DNA]</scope>
    <source>
        <strain evidence="2 3">RBP-1</strain>
    </source>
</reference>
<proteinExistence type="predicted"/>
<dbReference type="SUPFAM" id="SSF54909">
    <property type="entry name" value="Dimeric alpha+beta barrel"/>
    <property type="match status" value="1"/>
</dbReference>
<dbReference type="Gene3D" id="3.30.70.100">
    <property type="match status" value="1"/>
</dbReference>
<dbReference type="RefSeq" id="WP_168106247.1">
    <property type="nucleotide sequence ID" value="NZ_VTOX01000001.1"/>
</dbReference>
<name>A0A7X6I5M8_9BURK</name>
<gene>
    <name evidence="2" type="ORF">RAMLITH_05300</name>
</gene>
<dbReference type="AlphaFoldDB" id="A0A7X6I5M8"/>
<dbReference type="Proteomes" id="UP000521868">
    <property type="component" value="Unassembled WGS sequence"/>
</dbReference>
<organism evidence="2 3">
    <name type="scientific">Ramlibacter lithotrophicus</name>
    <dbReference type="NCBI Taxonomy" id="2606681"/>
    <lineage>
        <taxon>Bacteria</taxon>
        <taxon>Pseudomonadati</taxon>
        <taxon>Pseudomonadota</taxon>
        <taxon>Betaproteobacteria</taxon>
        <taxon>Burkholderiales</taxon>
        <taxon>Comamonadaceae</taxon>
        <taxon>Ramlibacter</taxon>
    </lineage>
</organism>
<dbReference type="PANTHER" id="PTHR41521:SF4">
    <property type="entry name" value="BLR0684 PROTEIN"/>
    <property type="match status" value="1"/>
</dbReference>
<dbReference type="InterPro" id="IPR010753">
    <property type="entry name" value="DUF1330"/>
</dbReference>
<dbReference type="PANTHER" id="PTHR41521">
    <property type="match status" value="1"/>
</dbReference>
<dbReference type="InterPro" id="IPR011008">
    <property type="entry name" value="Dimeric_a/b-barrel"/>
</dbReference>
<dbReference type="EMBL" id="VTOX01000001">
    <property type="protein sequence ID" value="NKE65229.1"/>
    <property type="molecule type" value="Genomic_DNA"/>
</dbReference>
<evidence type="ECO:0000313" key="2">
    <source>
        <dbReference type="EMBL" id="NKE65229.1"/>
    </source>
</evidence>